<dbReference type="AlphaFoldDB" id="A0A1M6Q575"/>
<organism evidence="3 4">
    <name type="scientific">Caminicella sporogenes DSM 14501</name>
    <dbReference type="NCBI Taxonomy" id="1121266"/>
    <lineage>
        <taxon>Bacteria</taxon>
        <taxon>Bacillati</taxon>
        <taxon>Bacillota</taxon>
        <taxon>Clostridia</taxon>
        <taxon>Peptostreptococcales</taxon>
        <taxon>Caminicellaceae</taxon>
        <taxon>Caminicella</taxon>
    </lineage>
</organism>
<dbReference type="Gene3D" id="3.40.630.30">
    <property type="match status" value="1"/>
</dbReference>
<dbReference type="NCBIfam" id="TIGR01575">
    <property type="entry name" value="rimI"/>
    <property type="match status" value="1"/>
</dbReference>
<keyword evidence="3" id="KW-0689">Ribosomal protein</keyword>
<dbReference type="PROSITE" id="PS51186">
    <property type="entry name" value="GNAT"/>
    <property type="match status" value="1"/>
</dbReference>
<gene>
    <name evidence="3" type="ORF">SAMN02745883_01395</name>
</gene>
<evidence type="ECO:0000313" key="3">
    <source>
        <dbReference type="EMBL" id="SHK15352.1"/>
    </source>
</evidence>
<dbReference type="CDD" id="cd04301">
    <property type="entry name" value="NAT_SF"/>
    <property type="match status" value="1"/>
</dbReference>
<dbReference type="GO" id="GO:0005840">
    <property type="term" value="C:ribosome"/>
    <property type="evidence" value="ECO:0007669"/>
    <property type="project" value="UniProtKB-KW"/>
</dbReference>
<dbReference type="STRING" id="1121266.SAMN02745883_01395"/>
<dbReference type="PANTHER" id="PTHR43617:SF20">
    <property type="entry name" value="N-ALPHA-ACETYLTRANSFERASE RIMI"/>
    <property type="match status" value="1"/>
</dbReference>
<evidence type="ECO:0000313" key="4">
    <source>
        <dbReference type="Proteomes" id="UP000184082"/>
    </source>
</evidence>
<name>A0A1M6Q575_9FIRM</name>
<dbReference type="GO" id="GO:0005737">
    <property type="term" value="C:cytoplasm"/>
    <property type="evidence" value="ECO:0007669"/>
    <property type="project" value="UniProtKB-SubCell"/>
</dbReference>
<feature type="domain" description="N-acetyltransferase" evidence="2">
    <location>
        <begin position="4"/>
        <end position="147"/>
    </location>
</feature>
<dbReference type="GO" id="GO:0008999">
    <property type="term" value="F:protein-N-terminal-alanine acetyltransferase activity"/>
    <property type="evidence" value="ECO:0007669"/>
    <property type="project" value="UniProtKB-EC"/>
</dbReference>
<dbReference type="InterPro" id="IPR050276">
    <property type="entry name" value="MshD_Acetyltransferase"/>
</dbReference>
<dbReference type="EC" id="2.3.1.266" evidence="1"/>
<accession>A0A1M6Q575</accession>
<evidence type="ECO:0000259" key="2">
    <source>
        <dbReference type="PROSITE" id="PS51186"/>
    </source>
</evidence>
<protein>
    <recommendedName>
        <fullName evidence="1">[Ribosomal protein bS18]-alanine N-acetyltransferase</fullName>
        <ecNumber evidence="1">2.3.1.266</ecNumber>
    </recommendedName>
</protein>
<dbReference type="InterPro" id="IPR006464">
    <property type="entry name" value="AcTrfase_RimI/Ard1"/>
</dbReference>
<dbReference type="Pfam" id="PF00583">
    <property type="entry name" value="Acetyltransf_1"/>
    <property type="match status" value="1"/>
</dbReference>
<comment type="subcellular location">
    <subcellularLocation>
        <location evidence="1">Cytoplasm</location>
    </subcellularLocation>
</comment>
<dbReference type="SUPFAM" id="SSF55729">
    <property type="entry name" value="Acyl-CoA N-acyltransferases (Nat)"/>
    <property type="match status" value="1"/>
</dbReference>
<dbReference type="InterPro" id="IPR016181">
    <property type="entry name" value="Acyl_CoA_acyltransferase"/>
</dbReference>
<sequence>MKKVNVRKMDLKDIDSVIEIENKSFKVPWSKKSFEREVKENMLAKYFVVEYDEKVVGYGGMWFIIDEIHITNIAVHPDFRGMNLGSFLLKSMIEYAESIGIYKMTLEVRKSNIVAQNLYKKFGFKECGVRPKYYENNEDAIIMWREL</sequence>
<keyword evidence="1" id="KW-0963">Cytoplasm</keyword>
<dbReference type="InterPro" id="IPR000182">
    <property type="entry name" value="GNAT_dom"/>
</dbReference>
<evidence type="ECO:0000256" key="1">
    <source>
        <dbReference type="RuleBase" id="RU363094"/>
    </source>
</evidence>
<proteinExistence type="inferred from homology"/>
<dbReference type="PANTHER" id="PTHR43617">
    <property type="entry name" value="L-AMINO ACID N-ACETYLTRANSFERASE"/>
    <property type="match status" value="1"/>
</dbReference>
<keyword evidence="3" id="KW-0687">Ribonucleoprotein</keyword>
<keyword evidence="4" id="KW-1185">Reference proteome</keyword>
<keyword evidence="3" id="KW-0808">Transferase</keyword>
<dbReference type="EMBL" id="FRAJ01000010">
    <property type="protein sequence ID" value="SHK15352.1"/>
    <property type="molecule type" value="Genomic_DNA"/>
</dbReference>
<comment type="function">
    <text evidence="1">Acetylates the N-terminal alanine of ribosomal protein bS18.</text>
</comment>
<reference evidence="3 4" key="1">
    <citation type="submission" date="2016-11" db="EMBL/GenBank/DDBJ databases">
        <authorList>
            <person name="Jaros S."/>
            <person name="Januszkiewicz K."/>
            <person name="Wedrychowicz H."/>
        </authorList>
    </citation>
    <scope>NUCLEOTIDE SEQUENCE [LARGE SCALE GENOMIC DNA]</scope>
    <source>
        <strain evidence="3 4">DSM 14501</strain>
    </source>
</reference>
<comment type="catalytic activity">
    <reaction evidence="1">
        <text>N-terminal L-alanyl-[ribosomal protein bS18] + acetyl-CoA = N-terminal N(alpha)-acetyl-L-alanyl-[ribosomal protein bS18] + CoA + H(+)</text>
        <dbReference type="Rhea" id="RHEA:43756"/>
        <dbReference type="Rhea" id="RHEA-COMP:10676"/>
        <dbReference type="Rhea" id="RHEA-COMP:10677"/>
        <dbReference type="ChEBI" id="CHEBI:15378"/>
        <dbReference type="ChEBI" id="CHEBI:57287"/>
        <dbReference type="ChEBI" id="CHEBI:57288"/>
        <dbReference type="ChEBI" id="CHEBI:64718"/>
        <dbReference type="ChEBI" id="CHEBI:83683"/>
        <dbReference type="EC" id="2.3.1.266"/>
    </reaction>
</comment>
<dbReference type="RefSeq" id="WP_072966945.1">
    <property type="nucleotide sequence ID" value="NZ_FRAJ01000010.1"/>
</dbReference>
<comment type="similarity">
    <text evidence="1">Belongs to the acetyltransferase family. RimI subfamily.</text>
</comment>
<dbReference type="Proteomes" id="UP000184082">
    <property type="component" value="Unassembled WGS sequence"/>
</dbReference>